<dbReference type="EMBL" id="PUHQ01000030">
    <property type="protein sequence ID" value="KAG0662005.1"/>
    <property type="molecule type" value="Genomic_DNA"/>
</dbReference>
<proteinExistence type="predicted"/>
<comment type="caution">
    <text evidence="1">The sequence shown here is derived from an EMBL/GenBank/DDBJ whole genome shotgun (WGS) entry which is preliminary data.</text>
</comment>
<accession>A0A9P6W438</accession>
<keyword evidence="2" id="KW-1185">Reference proteome</keyword>
<evidence type="ECO:0000313" key="2">
    <source>
        <dbReference type="Proteomes" id="UP000777482"/>
    </source>
</evidence>
<sequence length="277" mass="31138">MPRVFRTTAAPRRFEELEAQIVVLDELQGLLRSESQEESHTAATVAARWRRNGHHLLPGEAAELAMQERQNLRGAFEHLGTVVSHLRTLFPDGRAWRAANMADMAESARTGEECSVTTFQASLLSLLRDLCRQAQVLMETPNIKHYREFISQLLSRARYGHLPTQYLATLKDAELSSAGPEELRKSFLALASRAKALGATGHELDQFQLLSQAPEDHLWPRLDILKTKGNLSATYQRILLEKAVHTVYMAPLLPEEEQRAYLVPTFSLLSNLVVSTT</sequence>
<evidence type="ECO:0000313" key="1">
    <source>
        <dbReference type="EMBL" id="KAG0662005.1"/>
    </source>
</evidence>
<reference evidence="1 2" key="1">
    <citation type="submission" date="2020-11" db="EMBL/GenBank/DDBJ databases">
        <title>Kefir isolates.</title>
        <authorList>
            <person name="Marcisauskas S."/>
            <person name="Kim Y."/>
            <person name="Blasche S."/>
        </authorList>
    </citation>
    <scope>NUCLEOTIDE SEQUENCE [LARGE SCALE GENOMIC DNA]</scope>
    <source>
        <strain evidence="1 2">KR</strain>
    </source>
</reference>
<dbReference type="AlphaFoldDB" id="A0A9P6W438"/>
<protein>
    <submittedName>
        <fullName evidence="1">Uncharacterized protein</fullName>
    </submittedName>
</protein>
<dbReference type="Proteomes" id="UP000777482">
    <property type="component" value="Unassembled WGS sequence"/>
</dbReference>
<name>A0A9P6W438_RHOMI</name>
<organism evidence="1 2">
    <name type="scientific">Rhodotorula mucilaginosa</name>
    <name type="common">Yeast</name>
    <name type="synonym">Rhodotorula rubra</name>
    <dbReference type="NCBI Taxonomy" id="5537"/>
    <lineage>
        <taxon>Eukaryota</taxon>
        <taxon>Fungi</taxon>
        <taxon>Dikarya</taxon>
        <taxon>Basidiomycota</taxon>
        <taxon>Pucciniomycotina</taxon>
        <taxon>Microbotryomycetes</taxon>
        <taxon>Sporidiobolales</taxon>
        <taxon>Sporidiobolaceae</taxon>
        <taxon>Rhodotorula</taxon>
    </lineage>
</organism>
<gene>
    <name evidence="1" type="ORF">C6P46_003710</name>
</gene>